<dbReference type="Proteomes" id="UP000004080">
    <property type="component" value="Unassembled WGS sequence"/>
</dbReference>
<sequence length="54" mass="6143">PNKVVGQHGIERLQHVVNRLKEIDFLGGKRSYQRIVEALKYLGEEAASLKIDIL</sequence>
<organism evidence="1 2">
    <name type="scientific">Fictibacillus macauensis ZFHKF-1</name>
    <dbReference type="NCBI Taxonomy" id="1196324"/>
    <lineage>
        <taxon>Bacteria</taxon>
        <taxon>Bacillati</taxon>
        <taxon>Bacillota</taxon>
        <taxon>Bacilli</taxon>
        <taxon>Bacillales</taxon>
        <taxon>Fictibacillaceae</taxon>
        <taxon>Fictibacillus</taxon>
    </lineage>
</organism>
<comment type="caution">
    <text evidence="1">The sequence shown here is derived from an EMBL/GenBank/DDBJ whole genome shotgun (WGS) entry which is preliminary data.</text>
</comment>
<dbReference type="AlphaFoldDB" id="I8U9L2"/>
<feature type="non-terminal residue" evidence="1">
    <location>
        <position position="1"/>
    </location>
</feature>
<accession>I8U9L2</accession>
<protein>
    <submittedName>
        <fullName evidence="1">Uncharacterized protein</fullName>
    </submittedName>
</protein>
<proteinExistence type="predicted"/>
<keyword evidence="2" id="KW-1185">Reference proteome</keyword>
<dbReference type="STRING" id="1196324.A374_19435"/>
<evidence type="ECO:0000313" key="2">
    <source>
        <dbReference type="Proteomes" id="UP000004080"/>
    </source>
</evidence>
<dbReference type="EMBL" id="AKKV01000055">
    <property type="protein sequence ID" value="EIT83635.1"/>
    <property type="molecule type" value="Genomic_DNA"/>
</dbReference>
<evidence type="ECO:0000313" key="1">
    <source>
        <dbReference type="EMBL" id="EIT83635.1"/>
    </source>
</evidence>
<reference evidence="1 2" key="1">
    <citation type="journal article" date="2012" name="J. Bacteriol.">
        <title>Genome of Bacillus macauensis ZFHKF-1, a Long-Chain-Forming Bacterium.</title>
        <authorList>
            <person name="Cai L."/>
            <person name="Zhang T."/>
        </authorList>
    </citation>
    <scope>NUCLEOTIDE SEQUENCE [LARGE SCALE GENOMIC DNA]</scope>
    <source>
        <strain evidence="1 2">ZFHKF-1</strain>
    </source>
</reference>
<name>I8U9L2_9BACL</name>
<gene>
    <name evidence="1" type="ORF">A374_19435</name>
</gene>